<evidence type="ECO:0000256" key="2">
    <source>
        <dbReference type="ARBA" id="ARBA00023125"/>
    </source>
</evidence>
<dbReference type="CDD" id="cd06170">
    <property type="entry name" value="LuxR_C_like"/>
    <property type="match status" value="1"/>
</dbReference>
<dbReference type="SMART" id="SM00421">
    <property type="entry name" value="HTH_LUXR"/>
    <property type="match status" value="1"/>
</dbReference>
<keyword evidence="6" id="KW-1185">Reference proteome</keyword>
<dbReference type="PROSITE" id="PS50043">
    <property type="entry name" value="HTH_LUXR_2"/>
    <property type="match status" value="1"/>
</dbReference>
<dbReference type="PANTHER" id="PTHR44688">
    <property type="entry name" value="DNA-BINDING TRANSCRIPTIONAL ACTIVATOR DEVR_DOSR"/>
    <property type="match status" value="1"/>
</dbReference>
<evidence type="ECO:0000313" key="6">
    <source>
        <dbReference type="Proteomes" id="UP000217065"/>
    </source>
</evidence>
<dbReference type="Proteomes" id="UP000217065">
    <property type="component" value="Unassembled WGS sequence"/>
</dbReference>
<gene>
    <name evidence="5" type="ORF">CF394_00430</name>
</gene>
<dbReference type="EMBL" id="NOKQ01000116">
    <property type="protein sequence ID" value="OZS79511.1"/>
    <property type="molecule type" value="Genomic_DNA"/>
</dbReference>
<reference evidence="5 6" key="1">
    <citation type="submission" date="2017-07" db="EMBL/GenBank/DDBJ databases">
        <title>Tetzosporium hominis gen.nov. sp.nov.</title>
        <authorList>
            <person name="Tetz G."/>
            <person name="Tetz V."/>
        </authorList>
    </citation>
    <scope>NUCLEOTIDE SEQUENCE [LARGE SCALE GENOMIC DNA]</scope>
    <source>
        <strain evidence="5 6">VT-49</strain>
    </source>
</reference>
<keyword evidence="1" id="KW-0805">Transcription regulation</keyword>
<comment type="caution">
    <text evidence="5">The sequence shown here is derived from an EMBL/GenBank/DDBJ whole genome shotgun (WGS) entry which is preliminary data.</text>
</comment>
<dbReference type="PROSITE" id="PS00622">
    <property type="entry name" value="HTH_LUXR_1"/>
    <property type="match status" value="1"/>
</dbReference>
<evidence type="ECO:0000259" key="4">
    <source>
        <dbReference type="PROSITE" id="PS50043"/>
    </source>
</evidence>
<proteinExistence type="predicted"/>
<keyword evidence="3" id="KW-0804">Transcription</keyword>
<dbReference type="GO" id="GO:0003677">
    <property type="term" value="F:DNA binding"/>
    <property type="evidence" value="ECO:0007669"/>
    <property type="project" value="UniProtKB-KW"/>
</dbReference>
<dbReference type="OrthoDB" id="3531307at2"/>
<dbReference type="InterPro" id="IPR016032">
    <property type="entry name" value="Sig_transdc_resp-reg_C-effctor"/>
</dbReference>
<evidence type="ECO:0000256" key="3">
    <source>
        <dbReference type="ARBA" id="ARBA00023163"/>
    </source>
</evidence>
<dbReference type="Pfam" id="PF00196">
    <property type="entry name" value="GerE"/>
    <property type="match status" value="1"/>
</dbReference>
<keyword evidence="2" id="KW-0238">DNA-binding</keyword>
<dbReference type="SUPFAM" id="SSF46894">
    <property type="entry name" value="C-terminal effector domain of the bipartite response regulators"/>
    <property type="match status" value="1"/>
</dbReference>
<protein>
    <submittedName>
        <fullName evidence="5">Helix-turn-helix transcriptional regulator</fullName>
    </submittedName>
</protein>
<dbReference type="PRINTS" id="PR00038">
    <property type="entry name" value="HTHLUXR"/>
</dbReference>
<dbReference type="PANTHER" id="PTHR44688:SF16">
    <property type="entry name" value="DNA-BINDING TRANSCRIPTIONAL ACTIVATOR DEVR_DOSR"/>
    <property type="match status" value="1"/>
</dbReference>
<organism evidence="5 6">
    <name type="scientific">Tetzosporium hominis</name>
    <dbReference type="NCBI Taxonomy" id="2020506"/>
    <lineage>
        <taxon>Bacteria</taxon>
        <taxon>Bacillati</taxon>
        <taxon>Bacillota</taxon>
        <taxon>Bacilli</taxon>
        <taxon>Bacillales</taxon>
        <taxon>Caryophanaceae</taxon>
        <taxon>Tetzosporium</taxon>
    </lineage>
</organism>
<dbReference type="GO" id="GO:0006355">
    <property type="term" value="P:regulation of DNA-templated transcription"/>
    <property type="evidence" value="ECO:0007669"/>
    <property type="project" value="InterPro"/>
</dbReference>
<dbReference type="Gene3D" id="1.10.10.10">
    <property type="entry name" value="Winged helix-like DNA-binding domain superfamily/Winged helix DNA-binding domain"/>
    <property type="match status" value="1"/>
</dbReference>
<feature type="domain" description="HTH luxR-type" evidence="4">
    <location>
        <begin position="11"/>
        <end position="76"/>
    </location>
</feature>
<evidence type="ECO:0000256" key="1">
    <source>
        <dbReference type="ARBA" id="ARBA00023015"/>
    </source>
</evidence>
<accession>A0A264W7L0</accession>
<evidence type="ECO:0000313" key="5">
    <source>
        <dbReference type="EMBL" id="OZS79511.1"/>
    </source>
</evidence>
<dbReference type="AlphaFoldDB" id="A0A264W7L0"/>
<dbReference type="InterPro" id="IPR000792">
    <property type="entry name" value="Tscrpt_reg_LuxR_C"/>
</dbReference>
<sequence>MNRPWGGIFLFPSNYFILTQRERDVFQLLTSGMTTKEVAAALEIREKTVRNHISNAIQKLGVSGRKAAIEELIRLGEIH</sequence>
<name>A0A264W7L0_9BACL</name>
<dbReference type="InterPro" id="IPR036388">
    <property type="entry name" value="WH-like_DNA-bd_sf"/>
</dbReference>